<dbReference type="Proteomes" id="UP000177876">
    <property type="component" value="Unassembled WGS sequence"/>
</dbReference>
<dbReference type="EMBL" id="MELK01000047">
    <property type="protein sequence ID" value="OFW56351.1"/>
    <property type="molecule type" value="Genomic_DNA"/>
</dbReference>
<name>A0A1F2WHP9_9ACTN</name>
<proteinExistence type="predicted"/>
<comment type="caution">
    <text evidence="1">The sequence shown here is derived from an EMBL/GenBank/DDBJ whole genome shotgun (WGS) entry which is preliminary data.</text>
</comment>
<evidence type="ECO:0000313" key="1">
    <source>
        <dbReference type="EMBL" id="OFW56351.1"/>
    </source>
</evidence>
<sequence>MREKSCGFARSVIISLSFMEEVRTHEQGIEFRDSAVEAERVIPGAREWDRHKLYNAANLYYFRTAWDSERQRKYKVARVGGCVMYDADRLRDVGAFNFWKHPPPEYSGEDVLAQLHLLKRYGGFGIIPSGVYHQELPTTVQDRRFDLPKLVYSKGIKPRSLYGRDWSAAG</sequence>
<dbReference type="AlphaFoldDB" id="A0A1F2WHP9"/>
<dbReference type="STRING" id="1797197.A2Y75_03895"/>
<gene>
    <name evidence="1" type="ORF">A2Y75_03895</name>
</gene>
<reference evidence="1 2" key="1">
    <citation type="journal article" date="2016" name="Nat. Commun.">
        <title>Thousands of microbial genomes shed light on interconnected biogeochemical processes in an aquifer system.</title>
        <authorList>
            <person name="Anantharaman K."/>
            <person name="Brown C.T."/>
            <person name="Hug L.A."/>
            <person name="Sharon I."/>
            <person name="Castelle C.J."/>
            <person name="Probst A.J."/>
            <person name="Thomas B.C."/>
            <person name="Singh A."/>
            <person name="Wilkins M.J."/>
            <person name="Karaoz U."/>
            <person name="Brodie E.L."/>
            <person name="Williams K.H."/>
            <person name="Hubbard S.S."/>
            <person name="Banfield J.F."/>
        </authorList>
    </citation>
    <scope>NUCLEOTIDE SEQUENCE [LARGE SCALE GENOMIC DNA]</scope>
</reference>
<organism evidence="1 2">
    <name type="scientific">Candidatus Solincola sediminis</name>
    <dbReference type="NCBI Taxonomy" id="1797199"/>
    <lineage>
        <taxon>Bacteria</taxon>
        <taxon>Bacillati</taxon>
        <taxon>Actinomycetota</taxon>
        <taxon>Candidatus Geothermincolia</taxon>
        <taxon>Candidatus Geothermincolales</taxon>
        <taxon>Candidatus Geothermincolaceae</taxon>
        <taxon>Candidatus Solincola</taxon>
    </lineage>
</organism>
<accession>A0A1F2WHP9</accession>
<protein>
    <submittedName>
        <fullName evidence="1">Uncharacterized protein</fullName>
    </submittedName>
</protein>
<evidence type="ECO:0000313" key="2">
    <source>
        <dbReference type="Proteomes" id="UP000177876"/>
    </source>
</evidence>